<evidence type="ECO:0000313" key="1">
    <source>
        <dbReference type="EMBL" id="KAK8213178.1"/>
    </source>
</evidence>
<accession>A0ACC3SGE0</accession>
<dbReference type="EMBL" id="JAMKPW020000011">
    <property type="protein sequence ID" value="KAK8213178.1"/>
    <property type="molecule type" value="Genomic_DNA"/>
</dbReference>
<sequence length="1187" mass="129295">MYMIPLTALWSFAKQHKILGLTLTASTEAQIANATRSRPDSSSSTLSHSGLLDNTPGLVQSIDQEKTYLEDAFQATVCLHHIYFLRNEWKTVTAGLDVDKWGEQAAQFAQSRSGVSPWTRICMIKSRYIVGLAQEKLGAPQSAADTYQSALTIIEEAPSDVASSPQYRMWAGGVLARGCALSTRTEDQATLQGLSRSLALFRTWGRYSGRKPGNMAPGNSTQNDIPPRKTWSQYYQLLSMILRHDLVYPVDSMSELSINAGNVHADYLCRSRIQFVNDLKDVEATYETLLLQETKFPKASQSNEEVELWVQQVVANWRILCGPGWRDEDLGTDGKEAVGRRVLDILYRAATKTFHSTPILRHLFTVHASLAEFELAMKAFDSYTEIIGKGKARAEKTGLHELGLDNDDILIFTAAQAIKVLCLYGSRAEGERALAVGKKIEAWLTKQRPVSSSTVDIKGDAVESGRALTQDVVSTAALAAAYRAIGQSQANWAPASPSRSDTAEVHEADNIAATNLTQASRLDRERRGFPLWHLLALLLTARGEFETAVKLCDAALEQFDTLSTAGTDVDEASINGDNTLLFQNSAVGRMTASEKEGVLQIKLTQSSLLELLDSPTAAIDESKKLLALYARLFGAPSMAQFPTKAPPTAVSRAPQESSGGLYIRTELFADARGAIEEAHKLIEGFELEVAQEASNARAFDERGWGNGKSVSHLWGDVWAERGKLAAAQNLPYDALAAYEQSLSSLPDHPEAIIGISSILLDIYEEKIQPEPPTAGLLDNTTSPLYIPRATVVAEPLPNKGPATSSSSLQDPPPALLNRLAARDRAYMLLSNLTTLGSPSGWDNTEAWFALSRAYELSGQIDKAKEVLWWVVELEDSRPIRPWACVPGKGWTGDMANTLTALQERWSTLYRTTLPMLAKAKDPAQSKWPVALDHCFARIILDNAVGIDKPWADVVQAPAVKNMTVTQLENAISLGESIVSGDVDLVALDVKSLQLRGKTKAQSTGIKREMAEEGAEPSAGTDDAPRRKIQKTSPVSSFFPPSPKPETSEVVAPEEMNSTQTKPSAISADALHLIATSDLTPFRKQVLALLCQVPAGQYTTYAAMSNHISKTTHKTCARAIGNAMRNNPFAPTVPCHRVLAADGRIGGFGGHWGEEGKLAAQKKKLLRDEGVRFDGGGKVVGRPFQGFK</sequence>
<protein>
    <submittedName>
        <fullName evidence="1">Uncharacterized protein</fullName>
    </submittedName>
</protein>
<proteinExistence type="predicted"/>
<gene>
    <name evidence="1" type="ORF">M8818_002476</name>
</gene>
<reference evidence="1" key="1">
    <citation type="submission" date="2024-02" db="EMBL/GenBank/DDBJ databases">
        <title>Metagenome Assembled Genome of Zalaria obscura JY119.</title>
        <authorList>
            <person name="Vighnesh L."/>
            <person name="Jagadeeshwari U."/>
            <person name="Venkata Ramana C."/>
            <person name="Sasikala C."/>
        </authorList>
    </citation>
    <scope>NUCLEOTIDE SEQUENCE</scope>
    <source>
        <strain evidence="1">JY119</strain>
    </source>
</reference>
<organism evidence="1 2">
    <name type="scientific">Zalaria obscura</name>
    <dbReference type="NCBI Taxonomy" id="2024903"/>
    <lineage>
        <taxon>Eukaryota</taxon>
        <taxon>Fungi</taxon>
        <taxon>Dikarya</taxon>
        <taxon>Ascomycota</taxon>
        <taxon>Pezizomycotina</taxon>
        <taxon>Dothideomycetes</taxon>
        <taxon>Dothideomycetidae</taxon>
        <taxon>Dothideales</taxon>
        <taxon>Zalariaceae</taxon>
        <taxon>Zalaria</taxon>
    </lineage>
</organism>
<name>A0ACC3SGE0_9PEZI</name>
<evidence type="ECO:0000313" key="2">
    <source>
        <dbReference type="Proteomes" id="UP001320706"/>
    </source>
</evidence>
<dbReference type="Proteomes" id="UP001320706">
    <property type="component" value="Unassembled WGS sequence"/>
</dbReference>
<keyword evidence="2" id="KW-1185">Reference proteome</keyword>
<comment type="caution">
    <text evidence="1">The sequence shown here is derived from an EMBL/GenBank/DDBJ whole genome shotgun (WGS) entry which is preliminary data.</text>
</comment>